<proteinExistence type="inferred from homology"/>
<dbReference type="SUPFAM" id="SSF64356">
    <property type="entry name" value="SNARE-like"/>
    <property type="match status" value="1"/>
</dbReference>
<evidence type="ECO:0000256" key="2">
    <source>
        <dbReference type="SAM" id="MobiDB-lite"/>
    </source>
</evidence>
<dbReference type="AlphaFoldDB" id="A0AAW1RHV3"/>
<dbReference type="InterPro" id="IPR006917">
    <property type="entry name" value="SOUL_heme-bd"/>
</dbReference>
<feature type="region of interest" description="Disordered" evidence="2">
    <location>
        <begin position="160"/>
        <end position="187"/>
    </location>
</feature>
<dbReference type="Gene3D" id="3.30.450.70">
    <property type="match status" value="1"/>
</dbReference>
<dbReference type="Gene3D" id="3.40.470.10">
    <property type="entry name" value="Uracil-DNA glycosylase-like domain"/>
    <property type="match status" value="1"/>
</dbReference>
<dbReference type="Proteomes" id="UP001445335">
    <property type="component" value="Unassembled WGS sequence"/>
</dbReference>
<dbReference type="GO" id="GO:0006888">
    <property type="term" value="P:endoplasmic reticulum to Golgi vesicle-mediated transport"/>
    <property type="evidence" value="ECO:0007669"/>
    <property type="project" value="InterPro"/>
</dbReference>
<dbReference type="Pfam" id="PF04832">
    <property type="entry name" value="SOUL"/>
    <property type="match status" value="1"/>
</dbReference>
<reference evidence="3 4" key="1">
    <citation type="journal article" date="2024" name="Nat. Commun.">
        <title>Phylogenomics reveals the evolutionary origins of lichenization in chlorophyte algae.</title>
        <authorList>
            <person name="Puginier C."/>
            <person name="Libourel C."/>
            <person name="Otte J."/>
            <person name="Skaloud P."/>
            <person name="Haon M."/>
            <person name="Grisel S."/>
            <person name="Petersen M."/>
            <person name="Berrin J.G."/>
            <person name="Delaux P.M."/>
            <person name="Dal Grande F."/>
            <person name="Keller J."/>
        </authorList>
    </citation>
    <scope>NUCLEOTIDE SEQUENCE [LARGE SCALE GENOMIC DNA]</scope>
    <source>
        <strain evidence="3 4">SAG 245.80</strain>
    </source>
</reference>
<evidence type="ECO:0000313" key="4">
    <source>
        <dbReference type="Proteomes" id="UP001445335"/>
    </source>
</evidence>
<name>A0AAW1RHV3_9CHLO</name>
<dbReference type="Gene3D" id="3.20.80.10">
    <property type="entry name" value="Regulatory factor, effector binding domain"/>
    <property type="match status" value="1"/>
</dbReference>
<keyword evidence="4" id="KW-1185">Reference proteome</keyword>
<dbReference type="EMBL" id="JALJOU010000037">
    <property type="protein sequence ID" value="KAK9833304.1"/>
    <property type="molecule type" value="Genomic_DNA"/>
</dbReference>
<evidence type="ECO:0000313" key="3">
    <source>
        <dbReference type="EMBL" id="KAK9833304.1"/>
    </source>
</evidence>
<gene>
    <name evidence="3" type="ORF">WJX81_004791</name>
</gene>
<sequence>MATSVLTFVIVGDEDHPIFEADLAAARGGDASARDDQGGRAQYLHQFVLHAALDAVEEQQWQTSAMHLGVVDKFNNLQVSAFVTAAQVTFLLLHDGRNDDSVKLFFRDVYEVYLRVILNPFFSASAKLTSPALAQKVGGASAAACILATCSPNTGLGVAPNTAAEAPPSKRTRLRGPGSGGAQPVSRQARVVKIEGVKLSKRKLSEEEILAIPGLPGLPDVLGDHPLRLLIGGNNPSEHAWRSGHYYSHPANHMWRLLIQTGIAPASVQGPADDWRMPREAGVAFLDVGFGHPGTHLAAFSSQTFQSWVPAFYARLAAHMQRSGASVACVCGRCGAPAVVAFSGKRQWVELLNTGRPRAQWVKTVPLGPQDLRPQGWPFPAETEAAGEGQPGVLFTPYEVIEVNQTYSVRLYVPRIVARTFYERRDEGFLRLGRYFDESNLQQAQPIVMRYPAEGSKTMELYVDSAKAPQPTNEEVWLDVAGGELVAVLSLPGSATQAACEAARQRLADALARDGRNGACDQFALGQYGPINSLAPRLNEIYLRIL</sequence>
<organism evidence="3 4">
    <name type="scientific">Elliptochloris bilobata</name>
    <dbReference type="NCBI Taxonomy" id="381761"/>
    <lineage>
        <taxon>Eukaryota</taxon>
        <taxon>Viridiplantae</taxon>
        <taxon>Chlorophyta</taxon>
        <taxon>core chlorophytes</taxon>
        <taxon>Trebouxiophyceae</taxon>
        <taxon>Trebouxiophyceae incertae sedis</taxon>
        <taxon>Elliptochloris clade</taxon>
        <taxon>Elliptochloris</taxon>
    </lineage>
</organism>
<dbReference type="InterPro" id="IPR011012">
    <property type="entry name" value="Longin-like_dom_sf"/>
</dbReference>
<dbReference type="InterPro" id="IPR036895">
    <property type="entry name" value="Uracil-DNA_glycosylase-like_sf"/>
</dbReference>
<dbReference type="Pfam" id="PF04628">
    <property type="entry name" value="Sedlin_N"/>
    <property type="match status" value="1"/>
</dbReference>
<dbReference type="SUPFAM" id="SSF55136">
    <property type="entry name" value="Probable bacterial effector-binding domain"/>
    <property type="match status" value="1"/>
</dbReference>
<dbReference type="InterPro" id="IPR006722">
    <property type="entry name" value="Sedlin"/>
</dbReference>
<dbReference type="SUPFAM" id="SSF52141">
    <property type="entry name" value="Uracil-DNA glycosylase-like"/>
    <property type="match status" value="1"/>
</dbReference>
<evidence type="ECO:0000256" key="1">
    <source>
        <dbReference type="ARBA" id="ARBA00009817"/>
    </source>
</evidence>
<accession>A0AAW1RHV3</accession>
<comment type="similarity">
    <text evidence="1">Belongs to the HEBP family.</text>
</comment>
<dbReference type="InterPro" id="IPR011256">
    <property type="entry name" value="Reg_factor_effector_dom_sf"/>
</dbReference>
<comment type="caution">
    <text evidence="3">The sequence shown here is derived from an EMBL/GenBank/DDBJ whole genome shotgun (WGS) entry which is preliminary data.</text>
</comment>
<dbReference type="CDD" id="cd14825">
    <property type="entry name" value="TRAPPC2_sedlin"/>
    <property type="match status" value="1"/>
</dbReference>
<dbReference type="GO" id="GO:0005737">
    <property type="term" value="C:cytoplasm"/>
    <property type="evidence" value="ECO:0007669"/>
    <property type="project" value="GOC"/>
</dbReference>
<protein>
    <submittedName>
        <fullName evidence="3">Uncharacterized protein</fullName>
    </submittedName>
</protein>
<dbReference type="PANTHER" id="PTHR12403">
    <property type="entry name" value="TRAFFICKING PROTEIN PARTICLE COMPLEX SUBUNIT 2"/>
    <property type="match status" value="1"/>
</dbReference>